<dbReference type="InterPro" id="IPR011664">
    <property type="entry name" value="Abi_system_AbiD/AbiF-like"/>
</dbReference>
<evidence type="ECO:0000313" key="1">
    <source>
        <dbReference type="EMBL" id="GIN96915.1"/>
    </source>
</evidence>
<gene>
    <name evidence="1" type="ORF">J6TS1_27850</name>
</gene>
<dbReference type="EMBL" id="BORJ01000007">
    <property type="protein sequence ID" value="GIN96915.1"/>
    <property type="molecule type" value="Genomic_DNA"/>
</dbReference>
<name>A0ABQ4KZB2_SIMTE</name>
<comment type="caution">
    <text evidence="1">The sequence shown here is derived from an EMBL/GenBank/DDBJ whole genome shotgun (WGS) entry which is preliminary data.</text>
</comment>
<protein>
    <submittedName>
        <fullName evidence="1">Uncharacterized protein</fullName>
    </submittedName>
</protein>
<reference evidence="1 2" key="1">
    <citation type="submission" date="2021-03" db="EMBL/GenBank/DDBJ databases">
        <title>Antimicrobial resistance genes in bacteria isolated from Japanese honey, and their potential for conferring macrolide and lincosamide resistance in the American foulbrood pathogen Paenibacillus larvae.</title>
        <authorList>
            <person name="Okamoto M."/>
            <person name="Kumagai M."/>
            <person name="Kanamori H."/>
            <person name="Takamatsu D."/>
        </authorList>
    </citation>
    <scope>NUCLEOTIDE SEQUENCE [LARGE SCALE GENOMIC DNA]</scope>
    <source>
        <strain evidence="1 2">J6TS1</strain>
    </source>
</reference>
<dbReference type="Proteomes" id="UP000680670">
    <property type="component" value="Unassembled WGS sequence"/>
</dbReference>
<keyword evidence="2" id="KW-1185">Reference proteome</keyword>
<organism evidence="1 2">
    <name type="scientific">Siminovitchia terrae</name>
    <name type="common">Bacillus terrae</name>
    <dbReference type="NCBI Taxonomy" id="1914933"/>
    <lineage>
        <taxon>Bacteria</taxon>
        <taxon>Bacillati</taxon>
        <taxon>Bacillota</taxon>
        <taxon>Bacilli</taxon>
        <taxon>Bacillales</taxon>
        <taxon>Bacillaceae</taxon>
        <taxon>Siminovitchia</taxon>
    </lineage>
</organism>
<sequence>MGKKYEGKIVDIYKNYGILKSIIDDHEVTVHFIILPDMITDGVFQMTETIKYQMKNIENRKSKVYVAYNLENIVDLEIKNWKLSKHKFEKIITDDHYTYLFKKMAGNDRDISQENLNSLIKYDKQAKEFFLKWILYIESQMKDTLIYILNKLQISTTTIYRVLKGNGKTKSIVDRQFKFVKSEFMFKPEFSTLSLKRSENDPNDIVVSDCPIPLFLETLSLNELGEVLNQILQKIDLSNKKTHEKYKYLYLVKESFLELAFIRNASAHGNPLIPIVLDNNFNANYLYEMASAFPSWNSKESVEKWELFNFIRFTARSLYKQGIPLVDAGSPQLSALAFTKSLLINPAKRSFFMFFFVMLSTFEYIDSNNEEEFWNESTFFIHSILGEEVTRNYFDEFPNKEYSVKTMLTRLVLPLISYRTFEHGGQFKPILEASMNIPQKKYLVEM</sequence>
<proteinExistence type="predicted"/>
<dbReference type="RefSeq" id="WP_213020696.1">
    <property type="nucleotide sequence ID" value="NZ_BORJ01000007.1"/>
</dbReference>
<dbReference type="Pfam" id="PF07751">
    <property type="entry name" value="Abi_2"/>
    <property type="match status" value="1"/>
</dbReference>
<accession>A0ABQ4KZB2</accession>
<evidence type="ECO:0000313" key="2">
    <source>
        <dbReference type="Proteomes" id="UP000680670"/>
    </source>
</evidence>